<organism evidence="2">
    <name type="scientific">Sesamum radiatum</name>
    <name type="common">Black benniseed</name>
    <dbReference type="NCBI Taxonomy" id="300843"/>
    <lineage>
        <taxon>Eukaryota</taxon>
        <taxon>Viridiplantae</taxon>
        <taxon>Streptophyta</taxon>
        <taxon>Embryophyta</taxon>
        <taxon>Tracheophyta</taxon>
        <taxon>Spermatophyta</taxon>
        <taxon>Magnoliopsida</taxon>
        <taxon>eudicotyledons</taxon>
        <taxon>Gunneridae</taxon>
        <taxon>Pentapetalae</taxon>
        <taxon>asterids</taxon>
        <taxon>lamiids</taxon>
        <taxon>Lamiales</taxon>
        <taxon>Pedaliaceae</taxon>
        <taxon>Sesamum</taxon>
    </lineage>
</organism>
<name>A0AAW2TJ57_SESRA</name>
<reference evidence="2" key="2">
    <citation type="journal article" date="2024" name="Plant">
        <title>Genomic evolution and insights into agronomic trait innovations of Sesamum species.</title>
        <authorList>
            <person name="Miao H."/>
            <person name="Wang L."/>
            <person name="Qu L."/>
            <person name="Liu H."/>
            <person name="Sun Y."/>
            <person name="Le M."/>
            <person name="Wang Q."/>
            <person name="Wei S."/>
            <person name="Zheng Y."/>
            <person name="Lin W."/>
            <person name="Duan Y."/>
            <person name="Cao H."/>
            <person name="Xiong S."/>
            <person name="Wang X."/>
            <person name="Wei L."/>
            <person name="Li C."/>
            <person name="Ma Q."/>
            <person name="Ju M."/>
            <person name="Zhao R."/>
            <person name="Li G."/>
            <person name="Mu C."/>
            <person name="Tian Q."/>
            <person name="Mei H."/>
            <person name="Zhang T."/>
            <person name="Gao T."/>
            <person name="Zhang H."/>
        </authorList>
    </citation>
    <scope>NUCLEOTIDE SEQUENCE</scope>
    <source>
        <strain evidence="2">G02</strain>
    </source>
</reference>
<evidence type="ECO:0000256" key="1">
    <source>
        <dbReference type="SAM" id="MobiDB-lite"/>
    </source>
</evidence>
<comment type="caution">
    <text evidence="2">The sequence shown here is derived from an EMBL/GenBank/DDBJ whole genome shotgun (WGS) entry which is preliminary data.</text>
</comment>
<feature type="compositionally biased region" description="Polar residues" evidence="1">
    <location>
        <begin position="24"/>
        <end position="41"/>
    </location>
</feature>
<gene>
    <name evidence="2" type="ORF">Sradi_2112200</name>
</gene>
<feature type="region of interest" description="Disordered" evidence="1">
    <location>
        <begin position="1"/>
        <end position="50"/>
    </location>
</feature>
<sequence length="123" mass="13497">MLYRGNAGGAAPAEAHSSQEARGGRRTNSQTTQPPTITESTLLVRRQAAASQPVRSSRAMVKSVEEVCRDIAWGEKREAGRIGLVLQDQLCRELIEEVVKELVKPSGNVQPLPLEACKRRLCF</sequence>
<protein>
    <submittedName>
        <fullName evidence="2">Uncharacterized protein</fullName>
    </submittedName>
</protein>
<dbReference type="AlphaFoldDB" id="A0AAW2TJ57"/>
<accession>A0AAW2TJ57</accession>
<proteinExistence type="predicted"/>
<dbReference type="EMBL" id="JACGWJ010000008">
    <property type="protein sequence ID" value="KAL0404714.1"/>
    <property type="molecule type" value="Genomic_DNA"/>
</dbReference>
<reference evidence="2" key="1">
    <citation type="submission" date="2020-06" db="EMBL/GenBank/DDBJ databases">
        <authorList>
            <person name="Li T."/>
            <person name="Hu X."/>
            <person name="Zhang T."/>
            <person name="Song X."/>
            <person name="Zhang H."/>
            <person name="Dai N."/>
            <person name="Sheng W."/>
            <person name="Hou X."/>
            <person name="Wei L."/>
        </authorList>
    </citation>
    <scope>NUCLEOTIDE SEQUENCE</scope>
    <source>
        <strain evidence="2">G02</strain>
        <tissue evidence="2">Leaf</tissue>
    </source>
</reference>
<evidence type="ECO:0000313" key="2">
    <source>
        <dbReference type="EMBL" id="KAL0404714.1"/>
    </source>
</evidence>
<dbReference type="PANTHER" id="PTHR37234:SF1">
    <property type="entry name" value="OS03G0319200 PROTEIN"/>
    <property type="match status" value="1"/>
</dbReference>
<dbReference type="PANTHER" id="PTHR37234">
    <property type="entry name" value="OS03G0319200 PROTEIN"/>
    <property type="match status" value="1"/>
</dbReference>